<reference evidence="2" key="1">
    <citation type="journal article" date="2022" name="IScience">
        <title>Evolution of zygomycete secretomes and the origins of terrestrial fungal ecologies.</title>
        <authorList>
            <person name="Chang Y."/>
            <person name="Wang Y."/>
            <person name="Mondo S."/>
            <person name="Ahrendt S."/>
            <person name="Andreopoulos W."/>
            <person name="Barry K."/>
            <person name="Beard J."/>
            <person name="Benny G.L."/>
            <person name="Blankenship S."/>
            <person name="Bonito G."/>
            <person name="Cuomo C."/>
            <person name="Desiro A."/>
            <person name="Gervers K.A."/>
            <person name="Hundley H."/>
            <person name="Kuo A."/>
            <person name="LaButti K."/>
            <person name="Lang B.F."/>
            <person name="Lipzen A."/>
            <person name="O'Donnell K."/>
            <person name="Pangilinan J."/>
            <person name="Reynolds N."/>
            <person name="Sandor L."/>
            <person name="Smith M.E."/>
            <person name="Tsang A."/>
            <person name="Grigoriev I.V."/>
            <person name="Stajich J.E."/>
            <person name="Spatafora J.W."/>
        </authorList>
    </citation>
    <scope>NUCLEOTIDE SEQUENCE</scope>
    <source>
        <strain evidence="2">RSA 2281</strain>
    </source>
</reference>
<evidence type="ECO:0000256" key="1">
    <source>
        <dbReference type="SAM" id="MobiDB-lite"/>
    </source>
</evidence>
<dbReference type="InterPro" id="IPR012337">
    <property type="entry name" value="RNaseH-like_sf"/>
</dbReference>
<dbReference type="AlphaFoldDB" id="A0AAD5JVR6"/>
<gene>
    <name evidence="2" type="ORF">BDA99DRAFT_566803</name>
</gene>
<protein>
    <recommendedName>
        <fullName evidence="4">HAT C-terminal dimerisation domain-containing protein</fullName>
    </recommendedName>
</protein>
<feature type="region of interest" description="Disordered" evidence="1">
    <location>
        <begin position="188"/>
        <end position="209"/>
    </location>
</feature>
<keyword evidence="3" id="KW-1185">Reference proteome</keyword>
<accession>A0AAD5JVR6</accession>
<dbReference type="EMBL" id="JAIXMP010000084">
    <property type="protein sequence ID" value="KAI9243208.1"/>
    <property type="molecule type" value="Genomic_DNA"/>
</dbReference>
<organism evidence="2 3">
    <name type="scientific">Phascolomyces articulosus</name>
    <dbReference type="NCBI Taxonomy" id="60185"/>
    <lineage>
        <taxon>Eukaryota</taxon>
        <taxon>Fungi</taxon>
        <taxon>Fungi incertae sedis</taxon>
        <taxon>Mucoromycota</taxon>
        <taxon>Mucoromycotina</taxon>
        <taxon>Mucoromycetes</taxon>
        <taxon>Mucorales</taxon>
        <taxon>Lichtheimiaceae</taxon>
        <taxon>Phascolomyces</taxon>
    </lineage>
</organism>
<evidence type="ECO:0008006" key="4">
    <source>
        <dbReference type="Google" id="ProtNLM"/>
    </source>
</evidence>
<evidence type="ECO:0000313" key="3">
    <source>
        <dbReference type="Proteomes" id="UP001209540"/>
    </source>
</evidence>
<dbReference type="Proteomes" id="UP001209540">
    <property type="component" value="Unassembled WGS sequence"/>
</dbReference>
<dbReference type="SUPFAM" id="SSF53098">
    <property type="entry name" value="Ribonuclease H-like"/>
    <property type="match status" value="1"/>
</dbReference>
<proteinExistence type="predicted"/>
<evidence type="ECO:0000313" key="2">
    <source>
        <dbReference type="EMBL" id="KAI9243208.1"/>
    </source>
</evidence>
<reference evidence="2" key="2">
    <citation type="submission" date="2023-02" db="EMBL/GenBank/DDBJ databases">
        <authorList>
            <consortium name="DOE Joint Genome Institute"/>
            <person name="Mondo S.J."/>
            <person name="Chang Y."/>
            <person name="Wang Y."/>
            <person name="Ahrendt S."/>
            <person name="Andreopoulos W."/>
            <person name="Barry K."/>
            <person name="Beard J."/>
            <person name="Benny G.L."/>
            <person name="Blankenship S."/>
            <person name="Bonito G."/>
            <person name="Cuomo C."/>
            <person name="Desiro A."/>
            <person name="Gervers K.A."/>
            <person name="Hundley H."/>
            <person name="Kuo A."/>
            <person name="LaButti K."/>
            <person name="Lang B.F."/>
            <person name="Lipzen A."/>
            <person name="O'Donnell K."/>
            <person name="Pangilinan J."/>
            <person name="Reynolds N."/>
            <person name="Sandor L."/>
            <person name="Smith M.W."/>
            <person name="Tsang A."/>
            <person name="Grigoriev I.V."/>
            <person name="Stajich J.E."/>
            <person name="Spatafora J.W."/>
        </authorList>
    </citation>
    <scope>NUCLEOTIDE SEQUENCE</scope>
    <source>
        <strain evidence="2">RSA 2281</strain>
    </source>
</reference>
<sequence>MMLYRDGLRGYILSESDWELIEELQKFFAPFVNFQKKMSAQKYLMINRATTLYNMLFNHLENYTRSNSTPVYAISQALDPRCHYSWWSYVGWLQDWIENAKKQVEDEWAKYVPVSSQQQEPSFDADYNDYKLEDIKEDALAAYVAERHQPRQDVTWQYQQGQSQANAASRSQFLDGYSSKFTDVFEEEKKKEKQSNNEESGNNDVEFNILEEELEEVLEEI</sequence>
<name>A0AAD5JVR6_9FUNG</name>
<comment type="caution">
    <text evidence="2">The sequence shown here is derived from an EMBL/GenBank/DDBJ whole genome shotgun (WGS) entry which is preliminary data.</text>
</comment>